<dbReference type="SUPFAM" id="SSF48403">
    <property type="entry name" value="Ankyrin repeat"/>
    <property type="match status" value="1"/>
</dbReference>
<feature type="repeat" description="ANK" evidence="3">
    <location>
        <begin position="84"/>
        <end position="116"/>
    </location>
</feature>
<feature type="region of interest" description="Disordered" evidence="4">
    <location>
        <begin position="190"/>
        <end position="222"/>
    </location>
</feature>
<dbReference type="PROSITE" id="PS50297">
    <property type="entry name" value="ANK_REP_REGION"/>
    <property type="match status" value="1"/>
</dbReference>
<comment type="caution">
    <text evidence="5">The sequence shown here is derived from an EMBL/GenBank/DDBJ whole genome shotgun (WGS) entry which is preliminary data.</text>
</comment>
<feature type="compositionally biased region" description="Basic and acidic residues" evidence="4">
    <location>
        <begin position="1"/>
        <end position="13"/>
    </location>
</feature>
<proteinExistence type="predicted"/>
<accession>A0ABR2YXJ5</accession>
<dbReference type="SMART" id="SM00248">
    <property type="entry name" value="ANK"/>
    <property type="match status" value="2"/>
</dbReference>
<keyword evidence="1" id="KW-0677">Repeat</keyword>
<evidence type="ECO:0000256" key="1">
    <source>
        <dbReference type="ARBA" id="ARBA00022737"/>
    </source>
</evidence>
<dbReference type="InterPro" id="IPR002110">
    <property type="entry name" value="Ankyrin_rpt"/>
</dbReference>
<dbReference type="PROSITE" id="PS50088">
    <property type="entry name" value="ANK_REPEAT"/>
    <property type="match status" value="1"/>
</dbReference>
<dbReference type="InterPro" id="IPR036770">
    <property type="entry name" value="Ankyrin_rpt-contain_sf"/>
</dbReference>
<feature type="region of interest" description="Disordered" evidence="4">
    <location>
        <begin position="1"/>
        <end position="31"/>
    </location>
</feature>
<dbReference type="PANTHER" id="PTHR24171">
    <property type="entry name" value="ANKYRIN REPEAT DOMAIN-CONTAINING PROTEIN 39-RELATED"/>
    <property type="match status" value="1"/>
</dbReference>
<evidence type="ECO:0000256" key="4">
    <source>
        <dbReference type="SAM" id="MobiDB-lite"/>
    </source>
</evidence>
<evidence type="ECO:0008006" key="7">
    <source>
        <dbReference type="Google" id="ProtNLM"/>
    </source>
</evidence>
<dbReference type="Gene3D" id="1.25.40.20">
    <property type="entry name" value="Ankyrin repeat-containing domain"/>
    <property type="match status" value="1"/>
</dbReference>
<protein>
    <recommendedName>
        <fullName evidence="7">Ankyrin</fullName>
    </recommendedName>
</protein>
<evidence type="ECO:0000313" key="5">
    <source>
        <dbReference type="EMBL" id="KAK9916075.1"/>
    </source>
</evidence>
<keyword evidence="6" id="KW-1185">Reference proteome</keyword>
<sequence length="222" mass="25300">MEEIMKKRQKEADDVYEAQWDSGRGSHHPDYDPYARGDDVVKASRETEELYNAIVKNDIKKVYKKIEEGADVNFAFGTAYRSRECYTPLMVAAHRGRYECCRALLRAGADPNYMNKASDLVFFWAIDGGIEIIKLMIEYGADLDTRTPKDWTPLSYCKAKGKYGATEEKGIYPEDVLLYYGAAEYGKSPVALGSRSPRQSFNPEADNFLRERGSYQTPMEHP</sequence>
<dbReference type="EMBL" id="JALJOT010000004">
    <property type="protein sequence ID" value="KAK9916075.1"/>
    <property type="molecule type" value="Genomic_DNA"/>
</dbReference>
<evidence type="ECO:0000313" key="6">
    <source>
        <dbReference type="Proteomes" id="UP001491310"/>
    </source>
</evidence>
<dbReference type="Pfam" id="PF12796">
    <property type="entry name" value="Ank_2"/>
    <property type="match status" value="1"/>
</dbReference>
<gene>
    <name evidence="5" type="ORF">WJX75_008265</name>
</gene>
<dbReference type="Proteomes" id="UP001491310">
    <property type="component" value="Unassembled WGS sequence"/>
</dbReference>
<reference evidence="5 6" key="1">
    <citation type="journal article" date="2024" name="Nat. Commun.">
        <title>Phylogenomics reveals the evolutionary origins of lichenization in chlorophyte algae.</title>
        <authorList>
            <person name="Puginier C."/>
            <person name="Libourel C."/>
            <person name="Otte J."/>
            <person name="Skaloud P."/>
            <person name="Haon M."/>
            <person name="Grisel S."/>
            <person name="Petersen M."/>
            <person name="Berrin J.G."/>
            <person name="Delaux P.M."/>
            <person name="Dal Grande F."/>
            <person name="Keller J."/>
        </authorList>
    </citation>
    <scope>NUCLEOTIDE SEQUENCE [LARGE SCALE GENOMIC DNA]</scope>
    <source>
        <strain evidence="5 6">SAG 216-7</strain>
    </source>
</reference>
<evidence type="ECO:0000256" key="3">
    <source>
        <dbReference type="PROSITE-ProRule" id="PRU00023"/>
    </source>
</evidence>
<keyword evidence="2 3" id="KW-0040">ANK repeat</keyword>
<evidence type="ECO:0000256" key="2">
    <source>
        <dbReference type="ARBA" id="ARBA00023043"/>
    </source>
</evidence>
<name>A0ABR2YXJ5_9CHLO</name>
<organism evidence="5 6">
    <name type="scientific">Coccomyxa subellipsoidea</name>
    <dbReference type="NCBI Taxonomy" id="248742"/>
    <lineage>
        <taxon>Eukaryota</taxon>
        <taxon>Viridiplantae</taxon>
        <taxon>Chlorophyta</taxon>
        <taxon>core chlorophytes</taxon>
        <taxon>Trebouxiophyceae</taxon>
        <taxon>Trebouxiophyceae incertae sedis</taxon>
        <taxon>Coccomyxaceae</taxon>
        <taxon>Coccomyxa</taxon>
    </lineage>
</organism>